<dbReference type="AlphaFoldDB" id="A0A8T9BLN2"/>
<organism evidence="3 4">
    <name type="scientific">Lachnellula arida</name>
    <dbReference type="NCBI Taxonomy" id="1316785"/>
    <lineage>
        <taxon>Eukaryota</taxon>
        <taxon>Fungi</taxon>
        <taxon>Dikarya</taxon>
        <taxon>Ascomycota</taxon>
        <taxon>Pezizomycotina</taxon>
        <taxon>Leotiomycetes</taxon>
        <taxon>Helotiales</taxon>
        <taxon>Lachnaceae</taxon>
        <taxon>Lachnellula</taxon>
    </lineage>
</organism>
<keyword evidence="1 3" id="KW-0378">Hydrolase</keyword>
<dbReference type="InterPro" id="IPR036526">
    <property type="entry name" value="C-N_Hydrolase_sf"/>
</dbReference>
<gene>
    <name evidence="3" type="primary">mtnU</name>
    <name evidence="3" type="ORF">LARI1_G001200</name>
</gene>
<dbReference type="InterPro" id="IPR003010">
    <property type="entry name" value="C-N_Hydrolase"/>
</dbReference>
<dbReference type="Proteomes" id="UP000469559">
    <property type="component" value="Unassembled WGS sequence"/>
</dbReference>
<feature type="domain" description="CN hydrolase" evidence="2">
    <location>
        <begin position="33"/>
        <end position="277"/>
    </location>
</feature>
<comment type="caution">
    <text evidence="3">The sequence shown here is derived from an EMBL/GenBank/DDBJ whole genome shotgun (WGS) entry which is preliminary data.</text>
</comment>
<dbReference type="Pfam" id="PF00795">
    <property type="entry name" value="CN_hydrolase"/>
    <property type="match status" value="1"/>
</dbReference>
<name>A0A8T9BLN2_9HELO</name>
<dbReference type="InterPro" id="IPR050345">
    <property type="entry name" value="Aliph_Amidase/BUP"/>
</dbReference>
<accession>A0A8T9BLN2</accession>
<reference evidence="3 4" key="1">
    <citation type="submission" date="2018-05" db="EMBL/GenBank/DDBJ databases">
        <title>Whole genome sequencing for identification of molecular markers to develop diagnostic detection tools for the regulated plant pathogen Lachnellula willkommii.</title>
        <authorList>
            <person name="Giroux E."/>
            <person name="Bilodeau G."/>
        </authorList>
    </citation>
    <scope>NUCLEOTIDE SEQUENCE [LARGE SCALE GENOMIC DNA]</scope>
    <source>
        <strain evidence="3 4">CBS 203.66</strain>
    </source>
</reference>
<dbReference type="SUPFAM" id="SSF56317">
    <property type="entry name" value="Carbon-nitrogen hydrolase"/>
    <property type="match status" value="1"/>
</dbReference>
<evidence type="ECO:0000313" key="3">
    <source>
        <dbReference type="EMBL" id="TVY20675.1"/>
    </source>
</evidence>
<dbReference type="PANTHER" id="PTHR43674">
    <property type="entry name" value="NITRILASE C965.09-RELATED"/>
    <property type="match status" value="1"/>
</dbReference>
<proteinExistence type="predicted"/>
<sequence>MELPGKVPFAILDPSALLLSLNLRTKFCKISRPRTILTSNLQPLAIEDNHSKAVEFIREAASQSCDLAVLPEYHLTNFPLCSQYQKYLDAYCSLAAELKINIVPGTIVETHDTELTNVAYFISSTGAILGQYQKKNLWHPERPHLTSSAHVPHEAFDTPLGKVGMLICWDLAFPEAFRELIAGGAKMIIIPTFWSLSDCTDEGLAYNAQSEALFLESTLVSRCFENTCMVVFANAGGPKGKTTKGSYAGLSQVAVPFKGALGKMGGEEGMSVVEVDMQILEVAENNYKVREDIGREGWHYEYALTREKAGKGKL</sequence>
<evidence type="ECO:0000256" key="1">
    <source>
        <dbReference type="ARBA" id="ARBA00022801"/>
    </source>
</evidence>
<dbReference type="GO" id="GO:0016811">
    <property type="term" value="F:hydrolase activity, acting on carbon-nitrogen (but not peptide) bonds, in linear amides"/>
    <property type="evidence" value="ECO:0007669"/>
    <property type="project" value="TreeGrafter"/>
</dbReference>
<keyword evidence="4" id="KW-1185">Reference proteome</keyword>
<dbReference type="OrthoDB" id="412018at2759"/>
<protein>
    <submittedName>
        <fullName evidence="3">Hydrolase MtnU</fullName>
    </submittedName>
</protein>
<dbReference type="PANTHER" id="PTHR43674:SF16">
    <property type="entry name" value="CARBON-NITROGEN FAMILY, PUTATIVE (AFU_ORTHOLOGUE AFUA_5G02350)-RELATED"/>
    <property type="match status" value="1"/>
</dbReference>
<dbReference type="Gene3D" id="3.60.110.10">
    <property type="entry name" value="Carbon-nitrogen hydrolase"/>
    <property type="match status" value="1"/>
</dbReference>
<evidence type="ECO:0000313" key="4">
    <source>
        <dbReference type="Proteomes" id="UP000469559"/>
    </source>
</evidence>
<dbReference type="EMBL" id="QGMF01000044">
    <property type="protein sequence ID" value="TVY20675.1"/>
    <property type="molecule type" value="Genomic_DNA"/>
</dbReference>
<evidence type="ECO:0000259" key="2">
    <source>
        <dbReference type="PROSITE" id="PS50263"/>
    </source>
</evidence>
<dbReference type="PROSITE" id="PS50263">
    <property type="entry name" value="CN_HYDROLASE"/>
    <property type="match status" value="1"/>
</dbReference>
<dbReference type="CDD" id="cd07197">
    <property type="entry name" value="nitrilase"/>
    <property type="match status" value="1"/>
</dbReference>